<dbReference type="AlphaFoldDB" id="A0A918TIU7"/>
<dbReference type="EMBL" id="BMYJ01000003">
    <property type="protein sequence ID" value="GHC50128.1"/>
    <property type="molecule type" value="Genomic_DNA"/>
</dbReference>
<evidence type="ECO:0000313" key="2">
    <source>
        <dbReference type="EMBL" id="GHC50128.1"/>
    </source>
</evidence>
<protein>
    <recommendedName>
        <fullName evidence="1">Glycosyltransferase 2-like domain-containing protein</fullName>
    </recommendedName>
</protein>
<reference evidence="2" key="2">
    <citation type="submission" date="2020-09" db="EMBL/GenBank/DDBJ databases">
        <authorList>
            <person name="Sun Q."/>
            <person name="Kim S."/>
        </authorList>
    </citation>
    <scope>NUCLEOTIDE SEQUENCE</scope>
    <source>
        <strain evidence="2">KCTC 23310</strain>
    </source>
</reference>
<sequence length="737" mass="82257">MVPDLLLNLSPIVHEAVIWDDRGEHGLHSNEPDRRKALLSVARQNGAEWILAVDPDERFEAALAERITELTEDPARRVMWNFALREMFSPNAWRADGVWGHKMQMRLFPVHAVQDEAAPDLHGRWVEPQKGYRNVSTGLNLYHFHHVTAEKGQARRDTYARLDPDRRHNAIGYDYLADRRELVLQEIPQNRAYQPLWREELVTPVKVEGSDLPADPVHTRLRFIDRSLRQKGRGAAALWAKDLAALDPEDSDLGTMAKMLGPQETHAEPELWRRWVAGAAKVHEGGGNGQGPLSVIVLGFRAQKEMRDVVKALAQQSSETEIVVVNSGGGAMRALLGDLLDRVRLIEVEEPLFVGAARNIGIDASLGRWVSFLAGDCTPEPGWVAGRLARHAAGAVSVASSVRPQRLGTLVAAVMWSMRFFSRDPGIAPEKAQLFGRSFDRQVLMRLGYFMPGLRQGEDDEFNQRLDRMEPTVWAPEIRVRHKDPRLVLSVILDAWRRGRRFRPSKATSLAVMAQRRLKRVADFQMADLPEDMRLGPVSRLLLPLCQRLFMRAYVSGLSYSAPSLAEAEALRKAAAVQLKKGHRKAVELAREAVRKDPQSAKVWLMLGDVLARFGRNDRGALDAWTKAMGLEATNPLPLTHAVDHLLGRGRAEQAVDLATRALVLAPAEPALQAIAARAALAADGTEKALHHLRQALCFDATNPERHLALADLHEARGDKVMAAKRRAMAESLRRTL</sequence>
<organism evidence="2 3">
    <name type="scientific">Neogemmobacter tilapiae</name>
    <dbReference type="NCBI Taxonomy" id="875041"/>
    <lineage>
        <taxon>Bacteria</taxon>
        <taxon>Pseudomonadati</taxon>
        <taxon>Pseudomonadota</taxon>
        <taxon>Alphaproteobacteria</taxon>
        <taxon>Rhodobacterales</taxon>
        <taxon>Paracoccaceae</taxon>
        <taxon>Neogemmobacter</taxon>
    </lineage>
</organism>
<dbReference type="SUPFAM" id="SSF53448">
    <property type="entry name" value="Nucleotide-diphospho-sugar transferases"/>
    <property type="match status" value="1"/>
</dbReference>
<comment type="caution">
    <text evidence="2">The sequence shown here is derived from an EMBL/GenBank/DDBJ whole genome shotgun (WGS) entry which is preliminary data.</text>
</comment>
<name>A0A918TIU7_9RHOB</name>
<dbReference type="Gene3D" id="1.25.40.10">
    <property type="entry name" value="Tetratricopeptide repeat domain"/>
    <property type="match status" value="1"/>
</dbReference>
<accession>A0A918TIU7</accession>
<dbReference type="InterPro" id="IPR011990">
    <property type="entry name" value="TPR-like_helical_dom_sf"/>
</dbReference>
<proteinExistence type="predicted"/>
<reference evidence="2" key="1">
    <citation type="journal article" date="2014" name="Int. J. Syst. Evol. Microbiol.">
        <title>Complete genome sequence of Corynebacterium casei LMG S-19264T (=DSM 44701T), isolated from a smear-ripened cheese.</title>
        <authorList>
            <consortium name="US DOE Joint Genome Institute (JGI-PGF)"/>
            <person name="Walter F."/>
            <person name="Albersmeier A."/>
            <person name="Kalinowski J."/>
            <person name="Ruckert C."/>
        </authorList>
    </citation>
    <scope>NUCLEOTIDE SEQUENCE</scope>
    <source>
        <strain evidence="2">KCTC 23310</strain>
    </source>
</reference>
<evidence type="ECO:0000259" key="1">
    <source>
        <dbReference type="Pfam" id="PF00535"/>
    </source>
</evidence>
<dbReference type="InterPro" id="IPR029044">
    <property type="entry name" value="Nucleotide-diphossugar_trans"/>
</dbReference>
<dbReference type="SUPFAM" id="SSF48452">
    <property type="entry name" value="TPR-like"/>
    <property type="match status" value="1"/>
</dbReference>
<dbReference type="Proteomes" id="UP000638981">
    <property type="component" value="Unassembled WGS sequence"/>
</dbReference>
<dbReference type="InterPro" id="IPR001173">
    <property type="entry name" value="Glyco_trans_2-like"/>
</dbReference>
<feature type="domain" description="Glycosyltransferase 2-like" evidence="1">
    <location>
        <begin position="294"/>
        <end position="404"/>
    </location>
</feature>
<dbReference type="Pfam" id="PF00535">
    <property type="entry name" value="Glycos_transf_2"/>
    <property type="match status" value="1"/>
</dbReference>
<keyword evidence="3" id="KW-1185">Reference proteome</keyword>
<gene>
    <name evidence="2" type="ORF">GCM10007315_10410</name>
</gene>
<evidence type="ECO:0000313" key="3">
    <source>
        <dbReference type="Proteomes" id="UP000638981"/>
    </source>
</evidence>
<dbReference type="Gene3D" id="3.90.550.10">
    <property type="entry name" value="Spore Coat Polysaccharide Biosynthesis Protein SpsA, Chain A"/>
    <property type="match status" value="1"/>
</dbReference>